<evidence type="ECO:0000313" key="2">
    <source>
        <dbReference type="Proteomes" id="UP000789525"/>
    </source>
</evidence>
<proteinExistence type="predicted"/>
<organism evidence="1 2">
    <name type="scientific">Acaulospora colombiana</name>
    <dbReference type="NCBI Taxonomy" id="27376"/>
    <lineage>
        <taxon>Eukaryota</taxon>
        <taxon>Fungi</taxon>
        <taxon>Fungi incertae sedis</taxon>
        <taxon>Mucoromycota</taxon>
        <taxon>Glomeromycotina</taxon>
        <taxon>Glomeromycetes</taxon>
        <taxon>Diversisporales</taxon>
        <taxon>Acaulosporaceae</taxon>
        <taxon>Acaulospora</taxon>
    </lineage>
</organism>
<comment type="caution">
    <text evidence="1">The sequence shown here is derived from an EMBL/GenBank/DDBJ whole genome shotgun (WGS) entry which is preliminary data.</text>
</comment>
<name>A0ACA9K0N7_9GLOM</name>
<dbReference type="EMBL" id="CAJVPT010000501">
    <property type="protein sequence ID" value="CAG8445507.1"/>
    <property type="molecule type" value="Genomic_DNA"/>
</dbReference>
<accession>A0ACA9K0N7</accession>
<gene>
    <name evidence="1" type="ORF">ACOLOM_LOCUS485</name>
</gene>
<protein>
    <submittedName>
        <fullName evidence="1">13267_t:CDS:1</fullName>
    </submittedName>
</protein>
<sequence>MSETNNLLLKRGNGKCNNVCQSSFAHAIFSRDITGIMSFGQDDFGCTFVYGYLNGGFSFPEKHHYSIVILDSCGQITHNLNDKINFDFVNDGVAPFFAKLPDSYLNLDCTPTGIFNVQCDPITTPTPTYSKRRSRRAFVGVVKDNRLVDKFPIPKDGN</sequence>
<reference evidence="1" key="1">
    <citation type="submission" date="2021-06" db="EMBL/GenBank/DDBJ databases">
        <authorList>
            <person name="Kallberg Y."/>
            <person name="Tangrot J."/>
            <person name="Rosling A."/>
        </authorList>
    </citation>
    <scope>NUCLEOTIDE SEQUENCE</scope>
    <source>
        <strain evidence="1">CL356</strain>
    </source>
</reference>
<keyword evidence="2" id="KW-1185">Reference proteome</keyword>
<dbReference type="Proteomes" id="UP000789525">
    <property type="component" value="Unassembled WGS sequence"/>
</dbReference>
<evidence type="ECO:0000313" key="1">
    <source>
        <dbReference type="EMBL" id="CAG8445507.1"/>
    </source>
</evidence>